<feature type="transmembrane region" description="Helical" evidence="3">
    <location>
        <begin position="62"/>
        <end position="85"/>
    </location>
</feature>
<dbReference type="GeneID" id="105907340"/>
<evidence type="ECO:0000256" key="1">
    <source>
        <dbReference type="ARBA" id="ARBA00022734"/>
    </source>
</evidence>
<dbReference type="Gene3D" id="3.10.100.10">
    <property type="entry name" value="Mannose-Binding Protein A, subunit A"/>
    <property type="match status" value="1"/>
</dbReference>
<dbReference type="InterPro" id="IPR016186">
    <property type="entry name" value="C-type_lectin-like/link_sf"/>
</dbReference>
<evidence type="ECO:0000313" key="6">
    <source>
        <dbReference type="RefSeq" id="XP_031438566.1"/>
    </source>
</evidence>
<dbReference type="PANTHER" id="PTHR22803">
    <property type="entry name" value="MANNOSE, PHOSPHOLIPASE, LECTIN RECEPTOR RELATED"/>
    <property type="match status" value="1"/>
</dbReference>
<dbReference type="InterPro" id="IPR016187">
    <property type="entry name" value="CTDL_fold"/>
</dbReference>
<keyword evidence="1" id="KW-0430">Lectin</keyword>
<dbReference type="AlphaFoldDB" id="A0A6P8GLU4"/>
<dbReference type="Pfam" id="PF00059">
    <property type="entry name" value="Lectin_C"/>
    <property type="match status" value="1"/>
</dbReference>
<evidence type="ECO:0000256" key="3">
    <source>
        <dbReference type="SAM" id="Phobius"/>
    </source>
</evidence>
<proteinExistence type="predicted"/>
<dbReference type="CDD" id="cd03590">
    <property type="entry name" value="CLECT_DC-SIGN_like"/>
    <property type="match status" value="1"/>
</dbReference>
<feature type="region of interest" description="Disordered" evidence="2">
    <location>
        <begin position="12"/>
        <end position="31"/>
    </location>
</feature>
<dbReference type="SUPFAM" id="SSF56436">
    <property type="entry name" value="C-type lectin-like"/>
    <property type="match status" value="1"/>
</dbReference>
<evidence type="ECO:0000259" key="4">
    <source>
        <dbReference type="PROSITE" id="PS50041"/>
    </source>
</evidence>
<keyword evidence="3" id="KW-0472">Membrane</keyword>
<dbReference type="KEGG" id="char:105907340"/>
<gene>
    <name evidence="6" type="primary">LOC105907340</name>
</gene>
<feature type="domain" description="C-type lectin" evidence="4">
    <location>
        <begin position="100"/>
        <end position="224"/>
    </location>
</feature>
<keyword evidence="3" id="KW-1133">Transmembrane helix</keyword>
<protein>
    <submittedName>
        <fullName evidence="6">C-type lectin domain family 4 member E-like</fullName>
    </submittedName>
</protein>
<dbReference type="Proteomes" id="UP000515152">
    <property type="component" value="Chromosome 16"/>
</dbReference>
<name>A0A6P8GLU4_CLUHA</name>
<dbReference type="GO" id="GO:0030246">
    <property type="term" value="F:carbohydrate binding"/>
    <property type="evidence" value="ECO:0007669"/>
    <property type="project" value="UniProtKB-KW"/>
</dbReference>
<reference evidence="6" key="1">
    <citation type="submission" date="2025-08" db="UniProtKB">
        <authorList>
            <consortium name="RefSeq"/>
        </authorList>
    </citation>
    <scope>IDENTIFICATION</scope>
</reference>
<evidence type="ECO:0000256" key="2">
    <source>
        <dbReference type="SAM" id="MobiDB-lite"/>
    </source>
</evidence>
<organism evidence="5 6">
    <name type="scientific">Clupea harengus</name>
    <name type="common">Atlantic herring</name>
    <dbReference type="NCBI Taxonomy" id="7950"/>
    <lineage>
        <taxon>Eukaryota</taxon>
        <taxon>Metazoa</taxon>
        <taxon>Chordata</taxon>
        <taxon>Craniata</taxon>
        <taxon>Vertebrata</taxon>
        <taxon>Euteleostomi</taxon>
        <taxon>Actinopterygii</taxon>
        <taxon>Neopterygii</taxon>
        <taxon>Teleostei</taxon>
        <taxon>Clupei</taxon>
        <taxon>Clupeiformes</taxon>
        <taxon>Clupeoidei</taxon>
        <taxon>Clupeidae</taxon>
        <taxon>Clupea</taxon>
    </lineage>
</organism>
<dbReference type="PROSITE" id="PS50041">
    <property type="entry name" value="C_TYPE_LECTIN_2"/>
    <property type="match status" value="1"/>
</dbReference>
<evidence type="ECO:0000313" key="5">
    <source>
        <dbReference type="Proteomes" id="UP000515152"/>
    </source>
</evidence>
<dbReference type="OrthoDB" id="2142683at2759"/>
<accession>A0A6P8GLU4</accession>
<dbReference type="RefSeq" id="XP_031438566.1">
    <property type="nucleotide sequence ID" value="XM_031582706.2"/>
</dbReference>
<dbReference type="InterPro" id="IPR050111">
    <property type="entry name" value="C-type_lectin/snaclec_domain"/>
</dbReference>
<keyword evidence="3" id="KW-0812">Transmembrane</keyword>
<sequence length="225" mass="25603">MSEEIVYSAVKLKGNSRESENTGTREHGKGKEHIGDVEYGAVTFRRNEMHNQKQHPTGCRNYFRLAGGALFILLICAAVVLFIMFSGSSGGQCSDGWESFSGSCYYFPHDALNWTASRNQCMSVGGHLVIIDRKEEQIYITQKINKSENDFWIGLTDSEKEGQWKWVDNTDLKLKFWHKAQPNNSKGFGNHTTGEDCGIVRHVTRSERNWFDEYCGSLNNRICEV</sequence>
<dbReference type="InterPro" id="IPR001304">
    <property type="entry name" value="C-type_lectin-like"/>
</dbReference>
<dbReference type="InterPro" id="IPR033989">
    <property type="entry name" value="CD209-like_CTLD"/>
</dbReference>
<dbReference type="SMART" id="SM00034">
    <property type="entry name" value="CLECT"/>
    <property type="match status" value="1"/>
</dbReference>
<feature type="compositionally biased region" description="Basic and acidic residues" evidence="2">
    <location>
        <begin position="15"/>
        <end position="31"/>
    </location>
</feature>
<keyword evidence="5" id="KW-1185">Reference proteome</keyword>